<dbReference type="AlphaFoldDB" id="A0A932CNZ6"/>
<proteinExistence type="predicted"/>
<protein>
    <submittedName>
        <fullName evidence="1">Uncharacterized protein</fullName>
    </submittedName>
</protein>
<evidence type="ECO:0000313" key="2">
    <source>
        <dbReference type="Proteomes" id="UP000769766"/>
    </source>
</evidence>
<dbReference type="EMBL" id="JACPRF010000143">
    <property type="protein sequence ID" value="MBI2876157.1"/>
    <property type="molecule type" value="Genomic_DNA"/>
</dbReference>
<comment type="caution">
    <text evidence="1">The sequence shown here is derived from an EMBL/GenBank/DDBJ whole genome shotgun (WGS) entry which is preliminary data.</text>
</comment>
<dbReference type="Proteomes" id="UP000769766">
    <property type="component" value="Unassembled WGS sequence"/>
</dbReference>
<gene>
    <name evidence="1" type="ORF">HYY20_04685</name>
</gene>
<sequence length="476" mass="52728">MPSAATPALAYDPANQRFLMAYEGYIPPRVQGQLLDAEGNWVGSSFFISSRSFTVCCDDIKITYDSVNRRFLVVWMEMGWIWGQLVNADGTLFGANLAISFMGSSPSAAYDPVSQSFLVIWTERGFFSEDIRGRRVGADGSWIGFEILIDVGPGVQRAPQIGYDSANQRFLVAYDDGDQISGRLVGADGSLVGEKFQIATSRENLDRMVVAYDAAHRRFLVVWSAIYEYVVWGQLVNADGTLFLGKLRISTTALAAWPSVAAAYDSARQRFLVVWWVPDFDSRKRGYYGQQVNADGTLFLDREFLVSITALPDETYAPAIAYDTANQRFLMAWETRNYETTFTDIYGLLLAGLPLKPLASLTLNAESFRPGDPLNLDVRVLTPPHASPLGNWSFEAAAWLETPLEAPADLFSLLHIGGPGHQVTLPPGSERIFPLLHLSVLPPVPAGSYRFGIRLNHTITREQLSRDEAPFEVISP</sequence>
<evidence type="ECO:0000313" key="1">
    <source>
        <dbReference type="EMBL" id="MBI2876157.1"/>
    </source>
</evidence>
<name>A0A932CNZ6_UNCTE</name>
<accession>A0A932CNZ6</accession>
<organism evidence="1 2">
    <name type="scientific">Tectimicrobiota bacterium</name>
    <dbReference type="NCBI Taxonomy" id="2528274"/>
    <lineage>
        <taxon>Bacteria</taxon>
        <taxon>Pseudomonadati</taxon>
        <taxon>Nitrospinota/Tectimicrobiota group</taxon>
        <taxon>Candidatus Tectimicrobiota</taxon>
    </lineage>
</organism>
<reference evidence="1" key="1">
    <citation type="submission" date="2020-07" db="EMBL/GenBank/DDBJ databases">
        <title>Huge and variable diversity of episymbiotic CPR bacteria and DPANN archaea in groundwater ecosystems.</title>
        <authorList>
            <person name="He C.Y."/>
            <person name="Keren R."/>
            <person name="Whittaker M."/>
            <person name="Farag I.F."/>
            <person name="Doudna J."/>
            <person name="Cate J.H.D."/>
            <person name="Banfield J.F."/>
        </authorList>
    </citation>
    <scope>NUCLEOTIDE SEQUENCE</scope>
    <source>
        <strain evidence="1">NC_groundwater_672_Ag_B-0.1um_62_36</strain>
    </source>
</reference>